<keyword evidence="2" id="KW-1185">Reference proteome</keyword>
<dbReference type="Proteomes" id="UP000325395">
    <property type="component" value="Unassembled WGS sequence"/>
</dbReference>
<name>A0ABQ6WH30_9EURO</name>
<gene>
    <name evidence="1" type="ORF">BDV36DRAFT_260274</name>
</gene>
<accession>A0ABQ6WH30</accession>
<protein>
    <recommendedName>
        <fullName evidence="3">Fungal N-terminal domain-containing protein</fullName>
    </recommendedName>
</protein>
<proteinExistence type="predicted"/>
<organism evidence="1 2">
    <name type="scientific">Aspergillus pseudocaelatus</name>
    <dbReference type="NCBI Taxonomy" id="1825620"/>
    <lineage>
        <taxon>Eukaryota</taxon>
        <taxon>Fungi</taxon>
        <taxon>Dikarya</taxon>
        <taxon>Ascomycota</taxon>
        <taxon>Pezizomycotina</taxon>
        <taxon>Eurotiomycetes</taxon>
        <taxon>Eurotiomycetidae</taxon>
        <taxon>Eurotiales</taxon>
        <taxon>Aspergillaceae</taxon>
        <taxon>Aspergillus</taxon>
        <taxon>Aspergillus subgen. Circumdati</taxon>
    </lineage>
</organism>
<sequence length="156" mass="18169">MEPYDCVSAIAALVLLVDNMMEILKVYATQKARNGTQDILNLLYEISNLDEQLEDLKRLLQAPEGTTLVYSQSLFNDSMAFCTALENLRKIDPRSSQPLLSRWGLQALQWPLRPIETEEIISHVEKYQYFLSVCKETDYQLYYRLTFHSFVLHVSR</sequence>
<evidence type="ECO:0000313" key="1">
    <source>
        <dbReference type="EMBL" id="KAE8416441.1"/>
    </source>
</evidence>
<evidence type="ECO:0008006" key="3">
    <source>
        <dbReference type="Google" id="ProtNLM"/>
    </source>
</evidence>
<reference evidence="1 2" key="1">
    <citation type="submission" date="2019-04" db="EMBL/GenBank/DDBJ databases">
        <authorList>
            <consortium name="DOE Joint Genome Institute"/>
            <person name="Mondo S."/>
            <person name="Kjaerbolling I."/>
            <person name="Vesth T."/>
            <person name="Frisvad J.C."/>
            <person name="Nybo J.L."/>
            <person name="Theobald S."/>
            <person name="Kildgaard S."/>
            <person name="Isbrandt T."/>
            <person name="Kuo A."/>
            <person name="Sato A."/>
            <person name="Lyhne E.K."/>
            <person name="Kogle M.E."/>
            <person name="Wiebenga A."/>
            <person name="Kun R.S."/>
            <person name="Lubbers R.J."/>
            <person name="Makela M.R."/>
            <person name="Barry K."/>
            <person name="Chovatia M."/>
            <person name="Clum A."/>
            <person name="Daum C."/>
            <person name="Haridas S."/>
            <person name="He G."/>
            <person name="LaButti K."/>
            <person name="Lipzen A."/>
            <person name="Riley R."/>
            <person name="Salamov A."/>
            <person name="Simmons B.A."/>
            <person name="Magnuson J.K."/>
            <person name="Henrissat B."/>
            <person name="Mortensen U.H."/>
            <person name="Larsen T.O."/>
            <person name="Devries R.P."/>
            <person name="Grigoriev I.V."/>
            <person name="Machida M."/>
            <person name="Baker S.E."/>
            <person name="Andersen M.R."/>
            <person name="Cantor M.N."/>
            <person name="Hua S.X."/>
        </authorList>
    </citation>
    <scope>NUCLEOTIDE SEQUENCE [LARGE SCALE GENOMIC DNA]</scope>
    <source>
        <strain evidence="1 2">CBS 117616</strain>
    </source>
</reference>
<evidence type="ECO:0000313" key="2">
    <source>
        <dbReference type="Proteomes" id="UP000325395"/>
    </source>
</evidence>
<dbReference type="EMBL" id="ML735752">
    <property type="protein sequence ID" value="KAE8416441.1"/>
    <property type="molecule type" value="Genomic_DNA"/>
</dbReference>